<keyword evidence="3" id="KW-1185">Reference proteome</keyword>
<name>A0A6A6HTT2_9PLEO</name>
<feature type="region of interest" description="Disordered" evidence="1">
    <location>
        <begin position="1"/>
        <end position="59"/>
    </location>
</feature>
<accession>A0A6A6HTT2</accession>
<proteinExistence type="predicted"/>
<evidence type="ECO:0000313" key="2">
    <source>
        <dbReference type="EMBL" id="KAF2241421.1"/>
    </source>
</evidence>
<organism evidence="2 3">
    <name type="scientific">Trematosphaeria pertusa</name>
    <dbReference type="NCBI Taxonomy" id="390896"/>
    <lineage>
        <taxon>Eukaryota</taxon>
        <taxon>Fungi</taxon>
        <taxon>Dikarya</taxon>
        <taxon>Ascomycota</taxon>
        <taxon>Pezizomycotina</taxon>
        <taxon>Dothideomycetes</taxon>
        <taxon>Pleosporomycetidae</taxon>
        <taxon>Pleosporales</taxon>
        <taxon>Massarineae</taxon>
        <taxon>Trematosphaeriaceae</taxon>
        <taxon>Trematosphaeria</taxon>
    </lineage>
</organism>
<gene>
    <name evidence="2" type="ORF">BU26DRAFT_571901</name>
</gene>
<dbReference type="EMBL" id="ML987212">
    <property type="protein sequence ID" value="KAF2241421.1"/>
    <property type="molecule type" value="Genomic_DNA"/>
</dbReference>
<protein>
    <submittedName>
        <fullName evidence="2">Uncharacterized protein</fullName>
    </submittedName>
</protein>
<evidence type="ECO:0000313" key="3">
    <source>
        <dbReference type="Proteomes" id="UP000800094"/>
    </source>
</evidence>
<feature type="compositionally biased region" description="Low complexity" evidence="1">
    <location>
        <begin position="28"/>
        <end position="40"/>
    </location>
</feature>
<dbReference type="Proteomes" id="UP000800094">
    <property type="component" value="Unassembled WGS sequence"/>
</dbReference>
<dbReference type="RefSeq" id="XP_033676425.1">
    <property type="nucleotide sequence ID" value="XM_033834189.1"/>
</dbReference>
<reference evidence="2" key="1">
    <citation type="journal article" date="2020" name="Stud. Mycol.">
        <title>101 Dothideomycetes genomes: a test case for predicting lifestyles and emergence of pathogens.</title>
        <authorList>
            <person name="Haridas S."/>
            <person name="Albert R."/>
            <person name="Binder M."/>
            <person name="Bloem J."/>
            <person name="Labutti K."/>
            <person name="Salamov A."/>
            <person name="Andreopoulos B."/>
            <person name="Baker S."/>
            <person name="Barry K."/>
            <person name="Bills G."/>
            <person name="Bluhm B."/>
            <person name="Cannon C."/>
            <person name="Castanera R."/>
            <person name="Culley D."/>
            <person name="Daum C."/>
            <person name="Ezra D."/>
            <person name="Gonzalez J."/>
            <person name="Henrissat B."/>
            <person name="Kuo A."/>
            <person name="Liang C."/>
            <person name="Lipzen A."/>
            <person name="Lutzoni F."/>
            <person name="Magnuson J."/>
            <person name="Mondo S."/>
            <person name="Nolan M."/>
            <person name="Ohm R."/>
            <person name="Pangilinan J."/>
            <person name="Park H.-J."/>
            <person name="Ramirez L."/>
            <person name="Alfaro M."/>
            <person name="Sun H."/>
            <person name="Tritt A."/>
            <person name="Yoshinaga Y."/>
            <person name="Zwiers L.-H."/>
            <person name="Turgeon B."/>
            <person name="Goodwin S."/>
            <person name="Spatafora J."/>
            <person name="Crous P."/>
            <person name="Grigoriev I."/>
        </authorList>
    </citation>
    <scope>NUCLEOTIDE SEQUENCE</scope>
    <source>
        <strain evidence="2">CBS 122368</strain>
    </source>
</reference>
<dbReference type="GeneID" id="54587519"/>
<dbReference type="OrthoDB" id="3747161at2759"/>
<sequence length="103" mass="11862">MNRRSLRRKDSMEQSYANALVHHPVLHSSNTDSSTSSAQSRKFKSKRATSPAKTRSDLQLLNKPVKHGVIDAERNDLPEDIRVLIEDLQALCENVGIYRQRYW</sequence>
<evidence type="ECO:0000256" key="1">
    <source>
        <dbReference type="SAM" id="MobiDB-lite"/>
    </source>
</evidence>
<dbReference type="AlphaFoldDB" id="A0A6A6HTT2"/>